<dbReference type="Proteomes" id="UP000008777">
    <property type="component" value="Segment"/>
</dbReference>
<evidence type="ECO:0000313" key="1">
    <source>
        <dbReference type="EMBL" id="CAG25660.1"/>
    </source>
</evidence>
<keyword evidence="2" id="KW-1185">Reference proteome</keyword>
<organismHost>
    <name type="scientific">Pyrobaculum</name>
    <dbReference type="NCBI Taxonomy" id="2276"/>
</organismHost>
<evidence type="ECO:0000313" key="2">
    <source>
        <dbReference type="Proteomes" id="UP000008777"/>
    </source>
</evidence>
<dbReference type="RefSeq" id="YP_015562.1">
    <property type="nucleotide sequence ID" value="NC_005872.1"/>
</dbReference>
<reference evidence="1 2" key="1">
    <citation type="journal article" date="2004" name="Virology">
        <title>Morphology and genome organisation of the virus PSV of the hyperthermophilic archaeal genera Pyrobaculum and Thermoproteus: A novel virus family, the Globuloviridae.</title>
        <authorList>
            <person name="Haering M."/>
            <person name="Peng X."/>
            <person name="Bruegger K."/>
            <person name="Rachel R."/>
            <person name="Stetter K.O."/>
            <person name="Garrett R.A."/>
            <person name="Prangishvili D."/>
        </authorList>
    </citation>
    <scope>NUCLEOTIDE SEQUENCE [LARGE SCALE GENOMIC DNA]</scope>
    <source>
        <strain evidence="2">Isolate United States/Yellowstone</strain>
    </source>
</reference>
<protein>
    <submittedName>
        <fullName evidence="1">Uncharacterized protein</fullName>
    </submittedName>
</protein>
<dbReference type="EMBL" id="AJ635161">
    <property type="protein sequence ID" value="CAG25660.1"/>
    <property type="molecule type" value="Genomic_DNA"/>
</dbReference>
<sequence length="170" mass="19433">MAHTQNTGAVKKRRIFLNVWGHDEFEENDGRTYYHARIGKLEVEGWAYYADRADIKKLLEKALKAQEPLPEKVEKAIDSIVNHLIAVVQLGSTTAAAHAGFDYNEREGISFTAEMFYDDNGGWGMEVRVVNNRYNGMIRLVKRVRLKEVSTEAIRKVVAKVVRQAYNAYL</sequence>
<dbReference type="KEGG" id="vg:4432054"/>
<organism evidence="1 2">
    <name type="scientific">Pyrobaculum spherical virus (isolate United States/Yellowstone)</name>
    <name type="common">PSV</name>
    <dbReference type="NCBI Taxonomy" id="654907"/>
    <lineage>
        <taxon>Viruses</taxon>
        <taxon>Viruses incertae sedis</taxon>
        <taxon>Globuloviridae</taxon>
        <taxon>Alphaglobulovirus</taxon>
        <taxon>Alphaglobulovirus obsidianense</taxon>
    </lineage>
</organism>
<name>Q6ZYG2_PSVY</name>
<organismHost>
    <name type="scientific">Thermoproteus tenax</name>
    <dbReference type="NCBI Taxonomy" id="2271"/>
</organismHost>
<proteinExistence type="predicted"/>
<dbReference type="GeneID" id="4432054"/>
<accession>Q6ZYG2</accession>